<dbReference type="RefSeq" id="WP_016837579.1">
    <property type="nucleotide sequence ID" value="NZ_AP018335.1"/>
</dbReference>
<feature type="transmembrane region" description="Helical" evidence="3">
    <location>
        <begin position="149"/>
        <end position="169"/>
    </location>
</feature>
<organism evidence="5 6">
    <name type="scientific">Ureibacillus thermosphaericus</name>
    <dbReference type="NCBI Taxonomy" id="51173"/>
    <lineage>
        <taxon>Bacteria</taxon>
        <taxon>Bacillati</taxon>
        <taxon>Bacillota</taxon>
        <taxon>Bacilli</taxon>
        <taxon>Bacillales</taxon>
        <taxon>Caryophanaceae</taxon>
        <taxon>Ureibacillus</taxon>
    </lineage>
</organism>
<dbReference type="SUPFAM" id="SSF103481">
    <property type="entry name" value="Multidrug resistance efflux transporter EmrE"/>
    <property type="match status" value="2"/>
</dbReference>
<sequence length="306" mass="33710">MKMNFIYPLLIIIGASSYGILSTIIKVAMGYGFTPDEAVTSQYLIGFCLALLLFVFTKRKVPKLKKEEFITLIFAGIFTGTTGIVYGKSLNYLPASLAVVLLFQFTWIGILIDCILRKRWPNRPEIISLVILFIGTLLAAGVFDADLSNIHWLGWFFGFCSAISFAIFLQINSKTIQGITTTERTLFTSFFALILISIFLSPEIVWNGILIREGLWKFGLILGFFGTILPIFLLATAVPKVGGGLASILSAMELPVAVIASVIVLHEPITQLQIIGIILILTGIALPTVISQRQSMKYIEEKSEAS</sequence>
<evidence type="ECO:0000256" key="2">
    <source>
        <dbReference type="ARBA" id="ARBA00007362"/>
    </source>
</evidence>
<feature type="transmembrane region" description="Helical" evidence="3">
    <location>
        <begin position="92"/>
        <end position="114"/>
    </location>
</feature>
<feature type="transmembrane region" description="Helical" evidence="3">
    <location>
        <begin position="190"/>
        <end position="209"/>
    </location>
</feature>
<name>A0A840Q320_URETH</name>
<dbReference type="PANTHER" id="PTHR22911:SF137">
    <property type="entry name" value="SOLUTE CARRIER FAMILY 35 MEMBER G2-RELATED"/>
    <property type="match status" value="1"/>
</dbReference>
<comment type="subcellular location">
    <subcellularLocation>
        <location evidence="1">Endomembrane system</location>
        <topology evidence="1">Multi-pass membrane protein</topology>
    </subcellularLocation>
</comment>
<evidence type="ECO:0000313" key="6">
    <source>
        <dbReference type="Proteomes" id="UP000557217"/>
    </source>
</evidence>
<evidence type="ECO:0000256" key="3">
    <source>
        <dbReference type="SAM" id="Phobius"/>
    </source>
</evidence>
<feature type="domain" description="EamA" evidence="4">
    <location>
        <begin position="9"/>
        <end position="139"/>
    </location>
</feature>
<dbReference type="EMBL" id="JACHGZ010000020">
    <property type="protein sequence ID" value="MBB5149416.1"/>
    <property type="molecule type" value="Genomic_DNA"/>
</dbReference>
<feature type="transmembrane region" description="Helical" evidence="3">
    <location>
        <begin position="39"/>
        <end position="57"/>
    </location>
</feature>
<dbReference type="GO" id="GO:0016020">
    <property type="term" value="C:membrane"/>
    <property type="evidence" value="ECO:0007669"/>
    <property type="project" value="InterPro"/>
</dbReference>
<feature type="transmembrane region" description="Helical" evidence="3">
    <location>
        <begin position="272"/>
        <end position="290"/>
    </location>
</feature>
<evidence type="ECO:0000313" key="5">
    <source>
        <dbReference type="EMBL" id="MBB5149416.1"/>
    </source>
</evidence>
<comment type="similarity">
    <text evidence="2">Belongs to the EamA transporter family.</text>
</comment>
<feature type="domain" description="EamA" evidence="4">
    <location>
        <begin position="153"/>
        <end position="286"/>
    </location>
</feature>
<dbReference type="Pfam" id="PF00892">
    <property type="entry name" value="EamA"/>
    <property type="match status" value="2"/>
</dbReference>
<proteinExistence type="inferred from homology"/>
<comment type="caution">
    <text evidence="5">The sequence shown here is derived from an EMBL/GenBank/DDBJ whole genome shotgun (WGS) entry which is preliminary data.</text>
</comment>
<keyword evidence="3" id="KW-1133">Transmembrane helix</keyword>
<dbReference type="InterPro" id="IPR000620">
    <property type="entry name" value="EamA_dom"/>
</dbReference>
<feature type="transmembrane region" description="Helical" evidence="3">
    <location>
        <begin position="245"/>
        <end position="266"/>
    </location>
</feature>
<evidence type="ECO:0000256" key="1">
    <source>
        <dbReference type="ARBA" id="ARBA00004127"/>
    </source>
</evidence>
<reference evidence="5 6" key="1">
    <citation type="submission" date="2020-08" db="EMBL/GenBank/DDBJ databases">
        <title>Genomic Encyclopedia of Type Strains, Phase IV (KMG-IV): sequencing the most valuable type-strain genomes for metagenomic binning, comparative biology and taxonomic classification.</title>
        <authorList>
            <person name="Goeker M."/>
        </authorList>
    </citation>
    <scope>NUCLEOTIDE SEQUENCE [LARGE SCALE GENOMIC DNA]</scope>
    <source>
        <strain evidence="5 6">DSM 10633</strain>
    </source>
</reference>
<gene>
    <name evidence="5" type="ORF">HNR36_001806</name>
</gene>
<evidence type="ECO:0000259" key="4">
    <source>
        <dbReference type="Pfam" id="PF00892"/>
    </source>
</evidence>
<feature type="transmembrane region" description="Helical" evidence="3">
    <location>
        <begin position="7"/>
        <end position="33"/>
    </location>
</feature>
<feature type="transmembrane region" description="Helical" evidence="3">
    <location>
        <begin position="215"/>
        <end position="238"/>
    </location>
</feature>
<dbReference type="Proteomes" id="UP000557217">
    <property type="component" value="Unassembled WGS sequence"/>
</dbReference>
<keyword evidence="6" id="KW-1185">Reference proteome</keyword>
<feature type="transmembrane region" description="Helical" evidence="3">
    <location>
        <begin position="126"/>
        <end position="143"/>
    </location>
</feature>
<dbReference type="PANTHER" id="PTHR22911">
    <property type="entry name" value="ACYL-MALONYL CONDENSING ENZYME-RELATED"/>
    <property type="match status" value="1"/>
</dbReference>
<dbReference type="AlphaFoldDB" id="A0A840Q320"/>
<accession>A0A840Q320</accession>
<dbReference type="InterPro" id="IPR037185">
    <property type="entry name" value="EmrE-like"/>
</dbReference>
<protein>
    <submittedName>
        <fullName evidence="5">Drug/metabolite transporter (DMT)-like permease</fullName>
    </submittedName>
</protein>
<keyword evidence="3" id="KW-0812">Transmembrane</keyword>
<feature type="transmembrane region" description="Helical" evidence="3">
    <location>
        <begin position="69"/>
        <end position="86"/>
    </location>
</feature>
<keyword evidence="3" id="KW-0472">Membrane</keyword>